<dbReference type="OrthoDB" id="9799199at2"/>
<feature type="transmembrane region" description="Helical" evidence="19">
    <location>
        <begin position="68"/>
        <end position="92"/>
    </location>
</feature>
<dbReference type="AlphaFoldDB" id="A0A3T0N2W1"/>
<protein>
    <recommendedName>
        <fullName evidence="7 18">Phosphatidate cytidylyltransferase</fullName>
        <ecNumber evidence="6 18">2.7.7.41</ecNumber>
    </recommendedName>
</protein>
<evidence type="ECO:0000256" key="4">
    <source>
        <dbReference type="ARBA" id="ARBA00005189"/>
    </source>
</evidence>
<keyword evidence="10 18" id="KW-0808">Transferase</keyword>
<evidence type="ECO:0000256" key="15">
    <source>
        <dbReference type="ARBA" id="ARBA00023136"/>
    </source>
</evidence>
<evidence type="ECO:0000256" key="8">
    <source>
        <dbReference type="ARBA" id="ARBA00022475"/>
    </source>
</evidence>
<dbReference type="Proteomes" id="UP000283063">
    <property type="component" value="Chromosome"/>
</dbReference>
<dbReference type="Pfam" id="PF01148">
    <property type="entry name" value="CTP_transf_1"/>
    <property type="match status" value="1"/>
</dbReference>
<evidence type="ECO:0000256" key="14">
    <source>
        <dbReference type="ARBA" id="ARBA00023098"/>
    </source>
</evidence>
<accession>A0A3T0N2W1</accession>
<evidence type="ECO:0000256" key="17">
    <source>
        <dbReference type="ARBA" id="ARBA00023264"/>
    </source>
</evidence>
<feature type="transmembrane region" description="Helical" evidence="19">
    <location>
        <begin position="168"/>
        <end position="186"/>
    </location>
</feature>
<dbReference type="PANTHER" id="PTHR46382:SF1">
    <property type="entry name" value="PHOSPHATIDATE CYTIDYLYLTRANSFERASE"/>
    <property type="match status" value="1"/>
</dbReference>
<evidence type="ECO:0000256" key="18">
    <source>
        <dbReference type="RuleBase" id="RU003938"/>
    </source>
</evidence>
<feature type="transmembrane region" description="Helical" evidence="19">
    <location>
        <begin position="129"/>
        <end position="148"/>
    </location>
</feature>
<evidence type="ECO:0000313" key="20">
    <source>
        <dbReference type="EMBL" id="AZV78350.1"/>
    </source>
</evidence>
<keyword evidence="16" id="KW-0594">Phospholipid biosynthesis</keyword>
<evidence type="ECO:0000256" key="12">
    <source>
        <dbReference type="ARBA" id="ARBA00022695"/>
    </source>
</evidence>
<keyword evidence="14" id="KW-0443">Lipid metabolism</keyword>
<comment type="catalytic activity">
    <reaction evidence="1 18">
        <text>a 1,2-diacyl-sn-glycero-3-phosphate + CTP + H(+) = a CDP-1,2-diacyl-sn-glycerol + diphosphate</text>
        <dbReference type="Rhea" id="RHEA:16229"/>
        <dbReference type="ChEBI" id="CHEBI:15378"/>
        <dbReference type="ChEBI" id="CHEBI:33019"/>
        <dbReference type="ChEBI" id="CHEBI:37563"/>
        <dbReference type="ChEBI" id="CHEBI:58332"/>
        <dbReference type="ChEBI" id="CHEBI:58608"/>
        <dbReference type="EC" id="2.7.7.41"/>
    </reaction>
</comment>
<dbReference type="InterPro" id="IPR000374">
    <property type="entry name" value="PC_trans"/>
</dbReference>
<comment type="pathway">
    <text evidence="4">Lipid metabolism.</text>
</comment>
<gene>
    <name evidence="20" type="ORF">EBB79_10985</name>
</gene>
<evidence type="ECO:0000256" key="9">
    <source>
        <dbReference type="ARBA" id="ARBA00022516"/>
    </source>
</evidence>
<dbReference type="GO" id="GO:0005886">
    <property type="term" value="C:plasma membrane"/>
    <property type="evidence" value="ECO:0007669"/>
    <property type="project" value="UniProtKB-SubCell"/>
</dbReference>
<feature type="transmembrane region" description="Helical" evidence="19">
    <location>
        <begin position="239"/>
        <end position="258"/>
    </location>
</feature>
<keyword evidence="15 19" id="KW-0472">Membrane</keyword>
<evidence type="ECO:0000256" key="6">
    <source>
        <dbReference type="ARBA" id="ARBA00012487"/>
    </source>
</evidence>
<evidence type="ECO:0000256" key="1">
    <source>
        <dbReference type="ARBA" id="ARBA00001698"/>
    </source>
</evidence>
<evidence type="ECO:0000256" key="2">
    <source>
        <dbReference type="ARBA" id="ARBA00004651"/>
    </source>
</evidence>
<dbReference type="GO" id="GO:0016024">
    <property type="term" value="P:CDP-diacylglycerol biosynthetic process"/>
    <property type="evidence" value="ECO:0007669"/>
    <property type="project" value="UniProtKB-UniPathway"/>
</dbReference>
<keyword evidence="13 19" id="KW-1133">Transmembrane helix</keyword>
<evidence type="ECO:0000256" key="19">
    <source>
        <dbReference type="SAM" id="Phobius"/>
    </source>
</evidence>
<sequence length="263" mass="28006">MSAKGRWADLAPRLISAIVMLAVGIFSVFTGGLVFEILIALCCGGLIWELVRMLVPEQRSVALQLGGLAGVATLAAALLPPVWTLPLLIAPALVGVSQLSQRRVYYFGFTLWALIAGFGFIWMRNVLGIQWMVWLVSIVVVTDVAGYFAGKLIGGPKFWPRVSPKKTWSGTLAGWISAAALGMWFAHELGFGPGLIVLSVLVSMASQAGDVAESALKRKMGIKDSSALIPGHGGLFDRFDGMLGAAAMVLIFLTFWGLPSGTL</sequence>
<comment type="subcellular location">
    <subcellularLocation>
        <location evidence="2">Cell membrane</location>
        <topology evidence="2">Multi-pass membrane protein</topology>
    </subcellularLocation>
</comment>
<evidence type="ECO:0000256" key="10">
    <source>
        <dbReference type="ARBA" id="ARBA00022679"/>
    </source>
</evidence>
<keyword evidence="21" id="KW-1185">Reference proteome</keyword>
<evidence type="ECO:0000256" key="11">
    <source>
        <dbReference type="ARBA" id="ARBA00022692"/>
    </source>
</evidence>
<dbReference type="KEGG" id="sedi:EBB79_10985"/>
<dbReference type="PROSITE" id="PS01315">
    <property type="entry name" value="CDS"/>
    <property type="match status" value="1"/>
</dbReference>
<keyword evidence="11 18" id="KW-0812">Transmembrane</keyword>
<dbReference type="GO" id="GO:0004605">
    <property type="term" value="F:phosphatidate cytidylyltransferase activity"/>
    <property type="evidence" value="ECO:0007669"/>
    <property type="project" value="UniProtKB-EC"/>
</dbReference>
<keyword evidence="9" id="KW-0444">Lipid biosynthesis</keyword>
<evidence type="ECO:0000256" key="3">
    <source>
        <dbReference type="ARBA" id="ARBA00005119"/>
    </source>
</evidence>
<organism evidence="20 21">
    <name type="scientific">Parasedimentitalea marina</name>
    <dbReference type="NCBI Taxonomy" id="2483033"/>
    <lineage>
        <taxon>Bacteria</taxon>
        <taxon>Pseudomonadati</taxon>
        <taxon>Pseudomonadota</taxon>
        <taxon>Alphaproteobacteria</taxon>
        <taxon>Rhodobacterales</taxon>
        <taxon>Paracoccaceae</taxon>
        <taxon>Parasedimentitalea</taxon>
    </lineage>
</organism>
<keyword evidence="17" id="KW-1208">Phospholipid metabolism</keyword>
<keyword evidence="12 18" id="KW-0548">Nucleotidyltransferase</keyword>
<evidence type="ECO:0000313" key="21">
    <source>
        <dbReference type="Proteomes" id="UP000283063"/>
    </source>
</evidence>
<name>A0A3T0N2W1_9RHOB</name>
<reference evidence="20 21" key="1">
    <citation type="submission" date="2018-10" db="EMBL/GenBank/DDBJ databases">
        <title>Parasedimentitalea marina sp. nov., a psychrophilic bacterium isolated from deep seawater of the New Britain Trench.</title>
        <authorList>
            <person name="Cao J."/>
        </authorList>
    </citation>
    <scope>NUCLEOTIDE SEQUENCE [LARGE SCALE GENOMIC DNA]</scope>
    <source>
        <strain evidence="20 21">W43</strain>
    </source>
</reference>
<comment type="pathway">
    <text evidence="3 18">Phospholipid metabolism; CDP-diacylglycerol biosynthesis; CDP-diacylglycerol from sn-glycerol 3-phosphate: step 3/3.</text>
</comment>
<evidence type="ECO:0000256" key="5">
    <source>
        <dbReference type="ARBA" id="ARBA00010185"/>
    </source>
</evidence>
<dbReference type="RefSeq" id="WP_127748909.1">
    <property type="nucleotide sequence ID" value="NZ_CP033219.1"/>
</dbReference>
<dbReference type="UniPathway" id="UPA00557">
    <property type="reaction ID" value="UER00614"/>
</dbReference>
<keyword evidence="8" id="KW-1003">Cell membrane</keyword>
<feature type="transmembrane region" description="Helical" evidence="19">
    <location>
        <begin position="104"/>
        <end position="123"/>
    </location>
</feature>
<comment type="similarity">
    <text evidence="5 18">Belongs to the CDS family.</text>
</comment>
<feature type="transmembrane region" description="Helical" evidence="19">
    <location>
        <begin position="21"/>
        <end position="48"/>
    </location>
</feature>
<dbReference type="EMBL" id="CP033219">
    <property type="protein sequence ID" value="AZV78350.1"/>
    <property type="molecule type" value="Genomic_DNA"/>
</dbReference>
<evidence type="ECO:0000256" key="7">
    <source>
        <dbReference type="ARBA" id="ARBA00019373"/>
    </source>
</evidence>
<dbReference type="PANTHER" id="PTHR46382">
    <property type="entry name" value="PHOSPHATIDATE CYTIDYLYLTRANSFERASE"/>
    <property type="match status" value="1"/>
</dbReference>
<proteinExistence type="inferred from homology"/>
<dbReference type="EC" id="2.7.7.41" evidence="6 18"/>
<evidence type="ECO:0000256" key="16">
    <source>
        <dbReference type="ARBA" id="ARBA00023209"/>
    </source>
</evidence>
<evidence type="ECO:0000256" key="13">
    <source>
        <dbReference type="ARBA" id="ARBA00022989"/>
    </source>
</evidence>